<gene>
    <name evidence="2" type="ORF">ABEG17_04525</name>
</gene>
<reference evidence="2" key="1">
    <citation type="submission" date="2024-05" db="EMBL/GenBank/DDBJ databases">
        <authorList>
            <person name="Kim S."/>
            <person name="Heo J."/>
            <person name="Choi H."/>
            <person name="Choi Y."/>
            <person name="Kwon S.-W."/>
            <person name="Kim Y."/>
        </authorList>
    </citation>
    <scope>NUCLEOTIDE SEQUENCE</scope>
    <source>
        <strain evidence="2">KACC 23699</strain>
    </source>
</reference>
<dbReference type="AlphaFoldDB" id="A0AAU7JWB5"/>
<protein>
    <submittedName>
        <fullName evidence="2">Uncharacterized protein</fullName>
    </submittedName>
</protein>
<dbReference type="EMBL" id="CP157483">
    <property type="protein sequence ID" value="XBO44610.1"/>
    <property type="molecule type" value="Genomic_DNA"/>
</dbReference>
<sequence>MVPTPWVDVAVLALGSICAVLVMTAASLVMLWSSTRPSELRTAT</sequence>
<organism evidence="2">
    <name type="scientific">Pedococcus sp. KACC 23699</name>
    <dbReference type="NCBI Taxonomy" id="3149228"/>
    <lineage>
        <taxon>Bacteria</taxon>
        <taxon>Bacillati</taxon>
        <taxon>Actinomycetota</taxon>
        <taxon>Actinomycetes</taxon>
        <taxon>Micrococcales</taxon>
        <taxon>Intrasporangiaceae</taxon>
        <taxon>Pedococcus</taxon>
    </lineage>
</organism>
<name>A0AAU7JWB5_9MICO</name>
<keyword evidence="1" id="KW-0812">Transmembrane</keyword>
<keyword evidence="1" id="KW-0472">Membrane</keyword>
<evidence type="ECO:0000256" key="1">
    <source>
        <dbReference type="SAM" id="Phobius"/>
    </source>
</evidence>
<keyword evidence="1" id="KW-1133">Transmembrane helix</keyword>
<feature type="transmembrane region" description="Helical" evidence="1">
    <location>
        <begin position="6"/>
        <end position="32"/>
    </location>
</feature>
<dbReference type="RefSeq" id="WP_406832096.1">
    <property type="nucleotide sequence ID" value="NZ_CP157483.1"/>
</dbReference>
<evidence type="ECO:0000313" key="2">
    <source>
        <dbReference type="EMBL" id="XBO44610.1"/>
    </source>
</evidence>
<accession>A0AAU7JWB5</accession>
<proteinExistence type="predicted"/>